<evidence type="ECO:0000313" key="2">
    <source>
        <dbReference type="EMBL" id="GMH56452.1"/>
    </source>
</evidence>
<reference evidence="2" key="1">
    <citation type="submission" date="2022-07" db="EMBL/GenBank/DDBJ databases">
        <title>Genome analysis of Parmales, a sister group of diatoms, reveals the evolutionary specialization of diatoms from phago-mixotrophs to photoautotrophs.</title>
        <authorList>
            <person name="Ban H."/>
            <person name="Sato S."/>
            <person name="Yoshikawa S."/>
            <person name="Kazumasa Y."/>
            <person name="Nakamura Y."/>
            <person name="Ichinomiya M."/>
            <person name="Saitoh K."/>
            <person name="Sato N."/>
            <person name="Blanc-Mathieu R."/>
            <person name="Endo H."/>
            <person name="Kuwata A."/>
            <person name="Ogata H."/>
        </authorList>
    </citation>
    <scope>NUCLEOTIDE SEQUENCE</scope>
</reference>
<evidence type="ECO:0000313" key="3">
    <source>
        <dbReference type="Proteomes" id="UP001165082"/>
    </source>
</evidence>
<organism evidence="2 3">
    <name type="scientific">Triparma retinervis</name>
    <dbReference type="NCBI Taxonomy" id="2557542"/>
    <lineage>
        <taxon>Eukaryota</taxon>
        <taxon>Sar</taxon>
        <taxon>Stramenopiles</taxon>
        <taxon>Ochrophyta</taxon>
        <taxon>Bolidophyceae</taxon>
        <taxon>Parmales</taxon>
        <taxon>Triparmaceae</taxon>
        <taxon>Triparma</taxon>
    </lineage>
</organism>
<name>A0A9W6ZS95_9STRA</name>
<dbReference type="InterPro" id="IPR001509">
    <property type="entry name" value="Epimerase_deHydtase"/>
</dbReference>
<gene>
    <name evidence="2" type="ORF">TrRE_jg4295</name>
</gene>
<dbReference type="Gene3D" id="3.40.50.720">
    <property type="entry name" value="NAD(P)-binding Rossmann-like Domain"/>
    <property type="match status" value="1"/>
</dbReference>
<dbReference type="Pfam" id="PF01370">
    <property type="entry name" value="Epimerase"/>
    <property type="match status" value="1"/>
</dbReference>
<protein>
    <recommendedName>
        <fullName evidence="1">NAD-dependent epimerase/dehydratase domain-containing protein</fullName>
    </recommendedName>
</protein>
<dbReference type="PANTHER" id="PTHR43245:SF11">
    <property type="entry name" value="LD23561P"/>
    <property type="match status" value="1"/>
</dbReference>
<dbReference type="SUPFAM" id="SSF51735">
    <property type="entry name" value="NAD(P)-binding Rossmann-fold domains"/>
    <property type="match status" value="1"/>
</dbReference>
<dbReference type="PANTHER" id="PTHR43245">
    <property type="entry name" value="BIFUNCTIONAL POLYMYXIN RESISTANCE PROTEIN ARNA"/>
    <property type="match status" value="1"/>
</dbReference>
<feature type="domain" description="NAD-dependent epimerase/dehydratase" evidence="1">
    <location>
        <begin position="5"/>
        <end position="246"/>
    </location>
</feature>
<dbReference type="Proteomes" id="UP001165082">
    <property type="component" value="Unassembled WGS sequence"/>
</dbReference>
<dbReference type="EMBL" id="BRXZ01003528">
    <property type="protein sequence ID" value="GMH56452.1"/>
    <property type="molecule type" value="Genomic_DNA"/>
</dbReference>
<accession>A0A9W6ZS95</accession>
<comment type="caution">
    <text evidence="2">The sequence shown here is derived from an EMBL/GenBank/DDBJ whole genome shotgun (WGS) entry which is preliminary data.</text>
</comment>
<dbReference type="InterPro" id="IPR050177">
    <property type="entry name" value="Lipid_A_modif_metabolic_enz"/>
</dbReference>
<sequence>MSKEVLVLGGTGFVGRNLVVHLLERHGERILIRVADKCPPAMAFLSQEYKRAFDDDRVEFVQCDLTRKSGINKGWTRDGGRWDIVVNLAAETGDGRDEALYEKRCAGLSAMNAERAGEEGPDLYIEMSTAFVYASSFRAPNDEQARTNPITLQGKWKLKGEEVVREVKGLNWCVFRPAIIYGKGDRNSIMPRAVCAATYVGTGERMDFLWDGGIKMSTVWVGDVCRAVSFAVESPETFGGKIYNLADSGDSTQGSINGLLGETFGIDVGFVGRIISNVARIHMDGVVEVANEKHMRPWSELCAKHDISTVLSPYISRELLQAKNVNVDGGKIVEEAGFQYSRERIRREDIVECLEEACEARLFMRIWEGAGGTNEMGGEEEEEEEEKG</sequence>
<keyword evidence="3" id="KW-1185">Reference proteome</keyword>
<evidence type="ECO:0000259" key="1">
    <source>
        <dbReference type="Pfam" id="PF01370"/>
    </source>
</evidence>
<proteinExistence type="predicted"/>
<dbReference type="OrthoDB" id="16464at2759"/>
<dbReference type="AlphaFoldDB" id="A0A9W6ZS95"/>
<dbReference type="InterPro" id="IPR036291">
    <property type="entry name" value="NAD(P)-bd_dom_sf"/>
</dbReference>